<evidence type="ECO:0000256" key="1">
    <source>
        <dbReference type="SAM" id="MobiDB-lite"/>
    </source>
</evidence>
<evidence type="ECO:0000313" key="4">
    <source>
        <dbReference type="RefSeq" id="NP_001090621.1"/>
    </source>
</evidence>
<dbReference type="GO" id="GO:0010972">
    <property type="term" value="P:negative regulation of G2/M transition of mitotic cell cycle"/>
    <property type="evidence" value="ECO:0000318"/>
    <property type="project" value="GO_Central"/>
</dbReference>
<dbReference type="RefSeq" id="NP_001090621.1">
    <property type="nucleotide sequence ID" value="NM_001097152.1"/>
</dbReference>
<dbReference type="EMBL" id="BC129562">
    <property type="protein sequence ID" value="AAI29563.1"/>
    <property type="molecule type" value="mRNA"/>
</dbReference>
<feature type="compositionally biased region" description="Basic residues" evidence="1">
    <location>
        <begin position="1"/>
        <end position="17"/>
    </location>
</feature>
<reference evidence="4" key="3">
    <citation type="submission" date="2025-04" db="UniProtKB">
        <authorList>
            <consortium name="RefSeq"/>
        </authorList>
    </citation>
    <scope>IDENTIFICATION</scope>
</reference>
<dbReference type="OrthoDB" id="6338233at2759"/>
<dbReference type="GeneID" id="100036867"/>
<keyword evidence="3" id="KW-1185">Reference proteome</keyword>
<feature type="compositionally biased region" description="Basic and acidic residues" evidence="1">
    <location>
        <begin position="255"/>
        <end position="267"/>
    </location>
</feature>
<dbReference type="Xenbase" id="XB-GENE-6256154">
    <property type="gene designation" value="aven.L"/>
</dbReference>
<name>A1L2J7_XENLA</name>
<dbReference type="PANTHER" id="PTHR16524">
    <property type="entry name" value="CELL DEATH REGULATOR AVEN"/>
    <property type="match status" value="1"/>
</dbReference>
<feature type="compositionally biased region" description="Basic and acidic residues" evidence="1">
    <location>
        <begin position="44"/>
        <end position="62"/>
    </location>
</feature>
<dbReference type="PANTHER" id="PTHR16524:SF2">
    <property type="entry name" value="CELL DEATH REGULATOR AVEN"/>
    <property type="match status" value="1"/>
</dbReference>
<reference evidence="2" key="2">
    <citation type="submission" date="2006-12" db="EMBL/GenBank/DDBJ databases">
        <authorList>
            <consortium name="NIH - Xenopus Gene Collection (XGC) project"/>
        </authorList>
    </citation>
    <scope>NUCLEOTIDE SEQUENCE [LARGE SCALE MRNA]</scope>
    <source>
        <tissue evidence="2">Spleen</tissue>
    </source>
</reference>
<feature type="region of interest" description="Disordered" evidence="1">
    <location>
        <begin position="247"/>
        <end position="299"/>
    </location>
</feature>
<gene>
    <name evidence="4 5" type="primary">aven.L</name>
    <name evidence="4" type="synonym">aven</name>
    <name evidence="2" type="synonym">LOC100036867</name>
    <name evidence="4" type="synonym">pdcd12</name>
</gene>
<sequence length="299" mass="33225">MERGRGRHRRGGGGRRRPWGERGRGGDRGGPAHSGRGYRGGWGADRERAEPSQPRVEGRNEAVEPQEEDEQVSSGFSRRKVTSNWDRYEETEKEPESKVLQRGADYSVLLSSAGDSFTQFRFADEKEWEAENPSQKQASAVCLDLQSLGRVLQELPLYLRLNVEAELVQEALPQELPHFKTKGTLNLPPVTRTPTSTAAVANSTQVETALPQERVLNATKAAHNSSPLALDEELDFLLSLEAPVKEVPGVQPSNENKESDLHEKSEEPLPVTDVATSSDEKEKTVTEEDLEDWLDSMIS</sequence>
<dbReference type="InterPro" id="IPR026187">
    <property type="entry name" value="Aven"/>
</dbReference>
<proteinExistence type="evidence at transcript level"/>
<evidence type="ECO:0000313" key="5">
    <source>
        <dbReference type="Xenbase" id="XB-GENE-6256154"/>
    </source>
</evidence>
<dbReference type="CTD" id="100036867"/>
<dbReference type="DNASU" id="100036867"/>
<dbReference type="Proteomes" id="UP000186698">
    <property type="component" value="Chromosome 8L"/>
</dbReference>
<accession>A1L2J7</accession>
<dbReference type="AlphaFoldDB" id="A1L2J7"/>
<protein>
    <submittedName>
        <fullName evidence="4">Apoptosis, caspase activation inhibitor L homeolog</fullName>
    </submittedName>
    <submittedName>
        <fullName evidence="2">LOC100036867 protein</fullName>
    </submittedName>
</protein>
<organism evidence="2">
    <name type="scientific">Xenopus laevis</name>
    <name type="common">African clawed frog</name>
    <dbReference type="NCBI Taxonomy" id="8355"/>
    <lineage>
        <taxon>Eukaryota</taxon>
        <taxon>Metazoa</taxon>
        <taxon>Chordata</taxon>
        <taxon>Craniata</taxon>
        <taxon>Vertebrata</taxon>
        <taxon>Euteleostomi</taxon>
        <taxon>Amphibia</taxon>
        <taxon>Batrachia</taxon>
        <taxon>Anura</taxon>
        <taxon>Pipoidea</taxon>
        <taxon>Pipidae</taxon>
        <taxon>Xenopodinae</taxon>
        <taxon>Xenopus</taxon>
        <taxon>Xenopus</taxon>
    </lineage>
</organism>
<feature type="region of interest" description="Disordered" evidence="1">
    <location>
        <begin position="1"/>
        <end position="100"/>
    </location>
</feature>
<dbReference type="Bgee" id="100036867">
    <property type="expression patterns" value="Expressed in internal ear and 19 other cell types or tissues"/>
</dbReference>
<evidence type="ECO:0000313" key="3">
    <source>
        <dbReference type="Proteomes" id="UP000186698"/>
    </source>
</evidence>
<dbReference type="KEGG" id="xla:100036867"/>
<feature type="compositionally biased region" description="Basic and acidic residues" evidence="1">
    <location>
        <begin position="18"/>
        <end position="27"/>
    </location>
</feature>
<feature type="compositionally biased region" description="Basic and acidic residues" evidence="1">
    <location>
        <begin position="86"/>
        <end position="99"/>
    </location>
</feature>
<dbReference type="AGR" id="Xenbase:XB-GENE-6256154"/>
<evidence type="ECO:0000313" key="2">
    <source>
        <dbReference type="EMBL" id="AAI29563.1"/>
    </source>
</evidence>
<feature type="compositionally biased region" description="Acidic residues" evidence="1">
    <location>
        <begin position="287"/>
        <end position="299"/>
    </location>
</feature>
<reference evidence="4" key="1">
    <citation type="journal article" date="2002" name="Dev. Dyn.">
        <title>Genetic and genomic tools for Xenopus research: The NIH Xenopus initiative.</title>
        <authorList>
            <person name="Klein S.L."/>
            <person name="Strausberg R.L."/>
            <person name="Wagner L."/>
            <person name="Pontius J."/>
            <person name="Clifton S.W."/>
            <person name="Richardson P."/>
        </authorList>
    </citation>
    <scope>NUCLEOTIDE SEQUENCE</scope>
</reference>